<evidence type="ECO:0000259" key="1">
    <source>
        <dbReference type="Pfam" id="PF01610"/>
    </source>
</evidence>
<organism evidence="2">
    <name type="scientific">mine drainage metagenome</name>
    <dbReference type="NCBI Taxonomy" id="410659"/>
    <lineage>
        <taxon>unclassified sequences</taxon>
        <taxon>metagenomes</taxon>
        <taxon>ecological metagenomes</taxon>
    </lineage>
</organism>
<accession>T0Y8K3</accession>
<name>T0Y8K3_9ZZZZ</name>
<reference evidence="2" key="2">
    <citation type="journal article" date="2014" name="ISME J.">
        <title>Microbial stratification in low pH oxic and suboxic macroscopic growths along an acid mine drainage.</title>
        <authorList>
            <person name="Mendez-Garcia C."/>
            <person name="Mesa V."/>
            <person name="Sprenger R.R."/>
            <person name="Richter M."/>
            <person name="Diez M.S."/>
            <person name="Solano J."/>
            <person name="Bargiela R."/>
            <person name="Golyshina O.V."/>
            <person name="Manteca A."/>
            <person name="Ramos J.L."/>
            <person name="Gallego J.R."/>
            <person name="Llorente I."/>
            <person name="Martins Dos Santos V.A."/>
            <person name="Jensen O.N."/>
            <person name="Pelaez A.I."/>
            <person name="Sanchez J."/>
            <person name="Ferrer M."/>
        </authorList>
    </citation>
    <scope>NUCLEOTIDE SEQUENCE</scope>
</reference>
<dbReference type="Pfam" id="PF01610">
    <property type="entry name" value="DDE_Tnp_ISL3"/>
    <property type="match status" value="1"/>
</dbReference>
<dbReference type="EMBL" id="AUZX01015746">
    <property type="protein sequence ID" value="EQD28117.1"/>
    <property type="molecule type" value="Genomic_DNA"/>
</dbReference>
<sequence>MKKVAMMIRNYLYGVLSYFRHHITNAIEEELNSKIATMQKKAYGYRNKEHLKTAIYFHCGNLQLYPGSDKSRVASV</sequence>
<evidence type="ECO:0000313" key="2">
    <source>
        <dbReference type="EMBL" id="EQD28117.1"/>
    </source>
</evidence>
<dbReference type="InterPro" id="IPR002560">
    <property type="entry name" value="Transposase_DDE"/>
</dbReference>
<comment type="caution">
    <text evidence="2">The sequence shown here is derived from an EMBL/GenBank/DDBJ whole genome shotgun (WGS) entry which is preliminary data.</text>
</comment>
<protein>
    <submittedName>
        <fullName evidence="2">Transposase</fullName>
    </submittedName>
</protein>
<dbReference type="AlphaFoldDB" id="T0Y8K3"/>
<reference evidence="2" key="1">
    <citation type="submission" date="2013-08" db="EMBL/GenBank/DDBJ databases">
        <authorList>
            <person name="Mendez C."/>
            <person name="Richter M."/>
            <person name="Ferrer M."/>
            <person name="Sanchez J."/>
        </authorList>
    </citation>
    <scope>NUCLEOTIDE SEQUENCE</scope>
</reference>
<proteinExistence type="predicted"/>
<gene>
    <name evidence="2" type="ORF">B1A_21304</name>
</gene>
<feature type="domain" description="Transposase IS204/IS1001/IS1096/IS1165 DDE" evidence="1">
    <location>
        <begin position="1"/>
        <end position="55"/>
    </location>
</feature>
<feature type="non-terminal residue" evidence="2">
    <location>
        <position position="76"/>
    </location>
</feature>